<organism evidence="1 2">
    <name type="scientific">Microcystis aeruginosa (strain NIES-843 / IAM M-2473)</name>
    <dbReference type="NCBI Taxonomy" id="449447"/>
    <lineage>
        <taxon>Bacteria</taxon>
        <taxon>Bacillati</taxon>
        <taxon>Cyanobacteriota</taxon>
        <taxon>Cyanophyceae</taxon>
        <taxon>Oscillatoriophycideae</taxon>
        <taxon>Chroococcales</taxon>
        <taxon>Microcystaceae</taxon>
        <taxon>Microcystis</taxon>
    </lineage>
</organism>
<dbReference type="HOGENOM" id="CLU_2880833_0_0_3"/>
<reference evidence="1 2" key="1">
    <citation type="journal article" date="2007" name="DNA Res.">
        <title>Complete genomic structure of the bloom-forming toxic cyanobacterium Microcystis aeruginosa NIES-843.</title>
        <authorList>
            <person name="Kaneko T."/>
            <person name="Nakajima N."/>
            <person name="Okamoto S."/>
            <person name="Suzuki I."/>
            <person name="Tanabe Y."/>
            <person name="Tamaoki M."/>
            <person name="Nakamura Y."/>
            <person name="Kasai F."/>
            <person name="Watanabe A."/>
            <person name="Kawashima K."/>
            <person name="Kishida Y."/>
            <person name="Ono A."/>
            <person name="Shimizu Y."/>
            <person name="Takahashi C."/>
            <person name="Minami C."/>
            <person name="Fujishiro T."/>
            <person name="Kohara M."/>
            <person name="Katoh M."/>
            <person name="Nakazaki N."/>
            <person name="Nakayama S."/>
            <person name="Yamada M."/>
            <person name="Tabata S."/>
            <person name="Watanabe M.M."/>
        </authorList>
    </citation>
    <scope>NUCLEOTIDE SEQUENCE [LARGE SCALE GENOMIC DNA]</scope>
    <source>
        <strain evidence="2">NIES-843 / IAM M-247</strain>
    </source>
</reference>
<evidence type="ECO:0000313" key="2">
    <source>
        <dbReference type="Proteomes" id="UP000001510"/>
    </source>
</evidence>
<name>B0JI86_MICAN</name>
<dbReference type="KEGG" id="mar:MAE_25620"/>
<evidence type="ECO:0000313" key="1">
    <source>
        <dbReference type="EMBL" id="BAG02384.1"/>
    </source>
</evidence>
<dbReference type="EnsemblBacteria" id="BAG02384">
    <property type="protein sequence ID" value="BAG02384"/>
    <property type="gene ID" value="MAE_25620"/>
</dbReference>
<gene>
    <name evidence="1" type="ordered locus">MAE_25620</name>
</gene>
<dbReference type="PaxDb" id="449447-MAE_25620"/>
<dbReference type="EMBL" id="AP009552">
    <property type="protein sequence ID" value="BAG02384.1"/>
    <property type="molecule type" value="Genomic_DNA"/>
</dbReference>
<sequence length="63" mass="7486">MRTTHLLLFQNTLINIAMRYITLTYPAFFIANTVENCCLVPIRRIKNFSNKPIDTEKRPILRF</sequence>
<keyword evidence="2" id="KW-1185">Reference proteome</keyword>
<dbReference type="Proteomes" id="UP000001510">
    <property type="component" value="Chromosome"/>
</dbReference>
<protein>
    <submittedName>
        <fullName evidence="1">Uncharacterized protein</fullName>
    </submittedName>
</protein>
<proteinExistence type="predicted"/>
<dbReference type="AlphaFoldDB" id="B0JI86"/>
<accession>B0JI86</accession>
<dbReference type="STRING" id="449447.MAE_25620"/>